<evidence type="ECO:0000313" key="3">
    <source>
        <dbReference type="EMBL" id="GAA3503082.1"/>
    </source>
</evidence>
<protein>
    <recommendedName>
        <fullName evidence="5">5'-nucleotidase</fullName>
    </recommendedName>
</protein>
<feature type="region of interest" description="Disordered" evidence="1">
    <location>
        <begin position="46"/>
        <end position="68"/>
    </location>
</feature>
<evidence type="ECO:0008006" key="5">
    <source>
        <dbReference type="Google" id="ProtNLM"/>
    </source>
</evidence>
<dbReference type="Proteomes" id="UP001501455">
    <property type="component" value="Unassembled WGS sequence"/>
</dbReference>
<keyword evidence="4" id="KW-1185">Reference proteome</keyword>
<dbReference type="EMBL" id="BAAAXF010000073">
    <property type="protein sequence ID" value="GAA3503082.1"/>
    <property type="molecule type" value="Genomic_DNA"/>
</dbReference>
<organism evidence="3 4">
    <name type="scientific">Streptomyces prasinosporus</name>
    <dbReference type="NCBI Taxonomy" id="68256"/>
    <lineage>
        <taxon>Bacteria</taxon>
        <taxon>Bacillati</taxon>
        <taxon>Actinomycetota</taxon>
        <taxon>Actinomycetes</taxon>
        <taxon>Kitasatosporales</taxon>
        <taxon>Streptomycetaceae</taxon>
        <taxon>Streptomyces</taxon>
        <taxon>Streptomyces albogriseolus group</taxon>
    </lineage>
</organism>
<feature type="chain" id="PRO_5047281104" description="5'-nucleotidase" evidence="2">
    <location>
        <begin position="30"/>
        <end position="68"/>
    </location>
</feature>
<name>A0ABP6U8Q6_9ACTN</name>
<evidence type="ECO:0000256" key="1">
    <source>
        <dbReference type="SAM" id="MobiDB-lite"/>
    </source>
</evidence>
<feature type="signal peptide" evidence="2">
    <location>
        <begin position="1"/>
        <end position="29"/>
    </location>
</feature>
<evidence type="ECO:0000313" key="4">
    <source>
        <dbReference type="Proteomes" id="UP001501455"/>
    </source>
</evidence>
<accession>A0ABP6U8Q6</accession>
<sequence length="68" mass="6918">MHKRTLRSVLVAAFSAVMAFGVLSGLAGAEGDVRADSSWGAIATGTALPPDSSWGPVAPRTTDDSSWG</sequence>
<keyword evidence="2" id="KW-0732">Signal</keyword>
<proteinExistence type="predicted"/>
<comment type="caution">
    <text evidence="3">The sequence shown here is derived from an EMBL/GenBank/DDBJ whole genome shotgun (WGS) entry which is preliminary data.</text>
</comment>
<gene>
    <name evidence="3" type="ORF">GCM10019016_101920</name>
</gene>
<evidence type="ECO:0000256" key="2">
    <source>
        <dbReference type="SAM" id="SignalP"/>
    </source>
</evidence>
<reference evidence="4" key="1">
    <citation type="journal article" date="2019" name="Int. J. Syst. Evol. Microbiol.">
        <title>The Global Catalogue of Microorganisms (GCM) 10K type strain sequencing project: providing services to taxonomists for standard genome sequencing and annotation.</title>
        <authorList>
            <consortium name="The Broad Institute Genomics Platform"/>
            <consortium name="The Broad Institute Genome Sequencing Center for Infectious Disease"/>
            <person name="Wu L."/>
            <person name="Ma J."/>
        </authorList>
    </citation>
    <scope>NUCLEOTIDE SEQUENCE [LARGE SCALE GENOMIC DNA]</scope>
    <source>
        <strain evidence="4">JCM 4816</strain>
    </source>
</reference>